<evidence type="ECO:0000256" key="1">
    <source>
        <dbReference type="ARBA" id="ARBA00010577"/>
    </source>
</evidence>
<keyword evidence="3 5" id="KW-1005">Bacterial flagellum biogenesis</keyword>
<comment type="similarity">
    <text evidence="1 5">Belongs to the FlgD family.</text>
</comment>
<evidence type="ECO:0000259" key="7">
    <source>
        <dbReference type="Pfam" id="PF13860"/>
    </source>
</evidence>
<keyword evidence="8" id="KW-0966">Cell projection</keyword>
<accession>A0A2V2LBK4</accession>
<dbReference type="Gene3D" id="2.60.40.4070">
    <property type="match status" value="1"/>
</dbReference>
<dbReference type="Pfam" id="PF03963">
    <property type="entry name" value="FlgD"/>
    <property type="match status" value="1"/>
</dbReference>
<reference evidence="8 9" key="1">
    <citation type="submission" date="2018-05" db="EMBL/GenBank/DDBJ databases">
        <title>Rhodobacteraceae gen. nov., sp. nov. isolated from sea water.</title>
        <authorList>
            <person name="Ren Y."/>
        </authorList>
    </citation>
    <scope>NUCLEOTIDE SEQUENCE [LARGE SCALE GENOMIC DNA]</scope>
    <source>
        <strain evidence="8 9">TG-679</strain>
    </source>
</reference>
<proteinExistence type="inferred from homology"/>
<evidence type="ECO:0000313" key="9">
    <source>
        <dbReference type="Proteomes" id="UP000245680"/>
    </source>
</evidence>
<protein>
    <recommendedName>
        <fullName evidence="2 5">Basal-body rod modification protein FlgD</fullName>
    </recommendedName>
</protein>
<dbReference type="AlphaFoldDB" id="A0A2V2LBK4"/>
<dbReference type="GO" id="GO:0044781">
    <property type="term" value="P:bacterial-type flagellum organization"/>
    <property type="evidence" value="ECO:0007669"/>
    <property type="project" value="UniProtKB-UniRule"/>
</dbReference>
<feature type="compositionally biased region" description="Polar residues" evidence="6">
    <location>
        <begin position="1"/>
        <end position="14"/>
    </location>
</feature>
<dbReference type="Proteomes" id="UP000245680">
    <property type="component" value="Unassembled WGS sequence"/>
</dbReference>
<dbReference type="InterPro" id="IPR005648">
    <property type="entry name" value="FlgD"/>
</dbReference>
<dbReference type="InterPro" id="IPR025965">
    <property type="entry name" value="FlgD/Vpr_Ig-like"/>
</dbReference>
<name>A0A2V2LBK4_9RHOB</name>
<evidence type="ECO:0000256" key="4">
    <source>
        <dbReference type="ARBA" id="ARBA00024746"/>
    </source>
</evidence>
<comment type="caution">
    <text evidence="8">The sequence shown here is derived from an EMBL/GenBank/DDBJ whole genome shotgun (WGS) entry which is preliminary data.</text>
</comment>
<feature type="region of interest" description="Disordered" evidence="6">
    <location>
        <begin position="1"/>
        <end position="30"/>
    </location>
</feature>
<organism evidence="8 9">
    <name type="scientific">Meridianimarinicoccus roseus</name>
    <dbReference type="NCBI Taxonomy" id="2072018"/>
    <lineage>
        <taxon>Bacteria</taxon>
        <taxon>Pseudomonadati</taxon>
        <taxon>Pseudomonadota</taxon>
        <taxon>Alphaproteobacteria</taxon>
        <taxon>Rhodobacterales</taxon>
        <taxon>Paracoccaceae</taxon>
        <taxon>Meridianimarinicoccus</taxon>
    </lineage>
</organism>
<feature type="domain" description="FlgD/Vpr Ig-like" evidence="7">
    <location>
        <begin position="106"/>
        <end position="160"/>
    </location>
</feature>
<sequence length="227" mass="23489">MNTITNTQTGTPVQSAAANGAPAPKNATSDLGQQDFLTLMTTQLKNQDPFKPMESGEFLGTMAQFSTVSGIGEVNSTLDQIGDQIGEFRIATASNLLGQEVLVPGNTARPDANGRVSGAVELSTSASVLTVSYSDARDGTLLHTQTLGAQEAGMVGFSWDDVPSRIREAGSPVLISVSATGDAGTEVLGPSVFAQVMSVTMAPGADDYQLDVKDHGTVLGNQVKGLR</sequence>
<comment type="function">
    <text evidence="4 5">Required for flagellar hook formation. May act as a scaffolding protein.</text>
</comment>
<dbReference type="EMBL" id="QGKU01000033">
    <property type="protein sequence ID" value="PWR02572.1"/>
    <property type="molecule type" value="Genomic_DNA"/>
</dbReference>
<evidence type="ECO:0000256" key="5">
    <source>
        <dbReference type="RuleBase" id="RU362076"/>
    </source>
</evidence>
<dbReference type="OrthoDB" id="9785233at2"/>
<evidence type="ECO:0000313" key="8">
    <source>
        <dbReference type="EMBL" id="PWR02572.1"/>
    </source>
</evidence>
<dbReference type="Gene3D" id="2.30.30.910">
    <property type="match status" value="1"/>
</dbReference>
<evidence type="ECO:0000256" key="2">
    <source>
        <dbReference type="ARBA" id="ARBA00016013"/>
    </source>
</evidence>
<feature type="compositionally biased region" description="Low complexity" evidence="6">
    <location>
        <begin position="16"/>
        <end position="27"/>
    </location>
</feature>
<evidence type="ECO:0000256" key="3">
    <source>
        <dbReference type="ARBA" id="ARBA00022795"/>
    </source>
</evidence>
<gene>
    <name evidence="8" type="ORF">DKT77_10270</name>
</gene>
<dbReference type="Pfam" id="PF13860">
    <property type="entry name" value="FlgD_ig"/>
    <property type="match status" value="1"/>
</dbReference>
<evidence type="ECO:0000256" key="6">
    <source>
        <dbReference type="SAM" id="MobiDB-lite"/>
    </source>
</evidence>
<keyword evidence="8" id="KW-0969">Cilium</keyword>
<keyword evidence="8" id="KW-0282">Flagellum</keyword>
<keyword evidence="9" id="KW-1185">Reference proteome</keyword>
<dbReference type="RefSeq" id="WP_109811621.1">
    <property type="nucleotide sequence ID" value="NZ_QGKU01000033.1"/>
</dbReference>